<proteinExistence type="predicted"/>
<gene>
    <name evidence="1" type="ORF">NQ317_001785</name>
</gene>
<dbReference type="Proteomes" id="UP001162164">
    <property type="component" value="Unassembled WGS sequence"/>
</dbReference>
<accession>A0ABQ9JDL0</accession>
<sequence>MDSEEPLVCSLLLLRSINSKYYETCDEETRAGPPDSKRPKVQWQETLIQLIAAQQQQIADLQQTKMVAPTPKVPKPEGHMPTSTHALFKVARYNPSSSAYMMEEWLDDVTKLKTELNVRVCPSGLIGKLRDEGPVSVNCWKTHAGHEQELRSKHLSRAEEKNGGKEAAVWGATEKNFRGFKKIGSAETKKIGGLNKARYHKFVEKMIQDPKTKKTR</sequence>
<name>A0ABQ9JDL0_9CUCU</name>
<reference evidence="1" key="1">
    <citation type="journal article" date="2023" name="Insect Mol. Biol.">
        <title>Genome sequencing provides insights into the evolution of gene families encoding plant cell wall-degrading enzymes in longhorned beetles.</title>
        <authorList>
            <person name="Shin N.R."/>
            <person name="Okamura Y."/>
            <person name="Kirsch R."/>
            <person name="Pauchet Y."/>
        </authorList>
    </citation>
    <scope>NUCLEOTIDE SEQUENCE</scope>
    <source>
        <strain evidence="1">MMC_N1</strain>
    </source>
</reference>
<keyword evidence="2" id="KW-1185">Reference proteome</keyword>
<evidence type="ECO:0000313" key="1">
    <source>
        <dbReference type="EMBL" id="KAJ8975684.1"/>
    </source>
</evidence>
<protein>
    <submittedName>
        <fullName evidence="1">Uncharacterized protein</fullName>
    </submittedName>
</protein>
<organism evidence="1 2">
    <name type="scientific">Molorchus minor</name>
    <dbReference type="NCBI Taxonomy" id="1323400"/>
    <lineage>
        <taxon>Eukaryota</taxon>
        <taxon>Metazoa</taxon>
        <taxon>Ecdysozoa</taxon>
        <taxon>Arthropoda</taxon>
        <taxon>Hexapoda</taxon>
        <taxon>Insecta</taxon>
        <taxon>Pterygota</taxon>
        <taxon>Neoptera</taxon>
        <taxon>Endopterygota</taxon>
        <taxon>Coleoptera</taxon>
        <taxon>Polyphaga</taxon>
        <taxon>Cucujiformia</taxon>
        <taxon>Chrysomeloidea</taxon>
        <taxon>Cerambycidae</taxon>
        <taxon>Lamiinae</taxon>
        <taxon>Monochamini</taxon>
        <taxon>Molorchus</taxon>
    </lineage>
</organism>
<evidence type="ECO:0000313" key="2">
    <source>
        <dbReference type="Proteomes" id="UP001162164"/>
    </source>
</evidence>
<comment type="caution">
    <text evidence="1">The sequence shown here is derived from an EMBL/GenBank/DDBJ whole genome shotgun (WGS) entry which is preliminary data.</text>
</comment>
<dbReference type="EMBL" id="JAPWTJ010000779">
    <property type="protein sequence ID" value="KAJ8975684.1"/>
    <property type="molecule type" value="Genomic_DNA"/>
</dbReference>